<accession>Q6QXC9</accession>
<dbReference type="SMART" id="SM00494">
    <property type="entry name" value="ChtBD2"/>
    <property type="match status" value="1"/>
</dbReference>
<evidence type="ECO:0000313" key="5">
    <source>
        <dbReference type="EMBL" id="AKN63285.1"/>
    </source>
</evidence>
<dbReference type="Proteomes" id="UP000202635">
    <property type="component" value="Genome"/>
</dbReference>
<organismHost>
    <name type="scientific">Agrotis segetum</name>
    <name type="common">Turnip moth</name>
    <dbReference type="NCBI Taxonomy" id="47767"/>
</organismHost>
<reference evidence="3 6" key="1">
    <citation type="submission" date="2004-09" db="EMBL/GenBank/DDBJ databases">
        <authorList>
            <person name="Ai X.L."/>
            <person name="Wang Z.F."/>
            <person name="Wang B."/>
            <person name="Zhang W."/>
            <person name="Li F."/>
            <person name="Fu J.H."/>
            <person name="Cui C.S."/>
            <person name="Shi Y.H."/>
            <person name="He M."/>
        </authorList>
    </citation>
    <scope>NUCLEOTIDE SEQUENCE [LARGE SCALE GENOMIC DNA]</scope>
</reference>
<organism evidence="3 6">
    <name type="scientific">Agrotis segetum granulosis virus</name>
    <name type="common">AsGV</name>
    <name type="synonym">Agrotis segetum granulovirus</name>
    <dbReference type="NCBI Taxonomy" id="10464"/>
    <lineage>
        <taxon>Viruses</taxon>
        <taxon>Viruses incertae sedis</taxon>
        <taxon>Naldaviricetes</taxon>
        <taxon>Lefavirales</taxon>
        <taxon>Baculoviridae</taxon>
        <taxon>Betabaculovirus</taxon>
        <taxon>Betabaculovirus agsegetum</taxon>
    </lineage>
</organism>
<keyword evidence="7" id="KW-1185">Reference proteome</keyword>
<evidence type="ECO:0000259" key="2">
    <source>
        <dbReference type="PROSITE" id="PS50940"/>
    </source>
</evidence>
<reference evidence="4" key="2">
    <citation type="journal article" date="2014" name="Arch. Virol.">
        <title>Complete genome sequence of Agrotis segetum granulovirus Shanghai strain.</title>
        <authorList>
            <person name="Zhang X."/>
            <person name="Liang Z."/>
            <person name="Yin X."/>
            <person name="Wang J."/>
            <person name="Shao X."/>
        </authorList>
    </citation>
    <scope>NUCLEOTIDE SEQUENCE</scope>
    <source>
        <strain evidence="4">L1</strain>
    </source>
</reference>
<dbReference type="EMBL" id="KC994902">
    <property type="protein sequence ID" value="AHN92050.1"/>
    <property type="molecule type" value="Genomic_DNA"/>
</dbReference>
<evidence type="ECO:0000313" key="4">
    <source>
        <dbReference type="EMBL" id="AHN92050.1"/>
    </source>
</evidence>
<dbReference type="GO" id="GO:0008061">
    <property type="term" value="F:chitin binding"/>
    <property type="evidence" value="ECO:0007669"/>
    <property type="project" value="InterPro"/>
</dbReference>
<keyword evidence="1" id="KW-1133">Transmembrane helix</keyword>
<evidence type="ECO:0000256" key="1">
    <source>
        <dbReference type="SAM" id="Phobius"/>
    </source>
</evidence>
<dbReference type="CAZy" id="CBM14">
    <property type="family name" value="Carbohydrate-Binding Module Family 14"/>
</dbReference>
<proteinExistence type="predicted"/>
<dbReference type="Proteomes" id="UP000232958">
    <property type="component" value="Segment"/>
</dbReference>
<evidence type="ECO:0000313" key="6">
    <source>
        <dbReference type="Proteomes" id="UP000202635"/>
    </source>
</evidence>
<reference evidence="5 7" key="3">
    <citation type="submission" date="2015-05" db="EMBL/GenBank/DDBJ databases">
        <title>Complete Sequence of an Agrotis segetum granulovirus isolate from Europe.</title>
        <authorList>
            <person name="Gueli Alletti G."/>
            <person name="Wennmann J.T."/>
            <person name="Jehle J.A."/>
        </authorList>
    </citation>
    <scope>NUCLEOTIDE SEQUENCE [LARGE SCALE GENOMIC DNA]</scope>
    <source>
        <strain evidence="5 7">DA</strain>
    </source>
</reference>
<feature type="transmembrane region" description="Helical" evidence="1">
    <location>
        <begin position="6"/>
        <end position="25"/>
    </location>
</feature>
<dbReference type="InterPro" id="IPR002557">
    <property type="entry name" value="Chitin-bd_dom"/>
</dbReference>
<protein>
    <submittedName>
        <fullName evidence="3">ORF10</fullName>
    </submittedName>
</protein>
<evidence type="ECO:0000313" key="3">
    <source>
        <dbReference type="EMBL" id="AAS82728.1"/>
    </source>
</evidence>
<dbReference type="InterPro" id="IPR036508">
    <property type="entry name" value="Chitin-bd_dom_sf"/>
</dbReference>
<feature type="domain" description="Chitin-binding type-2" evidence="2">
    <location>
        <begin position="36"/>
        <end position="91"/>
    </location>
</feature>
<evidence type="ECO:0000313" key="7">
    <source>
        <dbReference type="Proteomes" id="UP000232958"/>
    </source>
</evidence>
<dbReference type="PROSITE" id="PS50940">
    <property type="entry name" value="CHIT_BIND_II"/>
    <property type="match status" value="1"/>
</dbReference>
<dbReference type="Gene3D" id="2.170.140.10">
    <property type="entry name" value="Chitin binding domain"/>
    <property type="match status" value="1"/>
</dbReference>
<keyword evidence="1" id="KW-0472">Membrane</keyword>
<keyword evidence="1" id="KW-0812">Transmembrane</keyword>
<gene>
    <name evidence="3" type="primary">ORF10</name>
    <name evidence="4" type="ORF">AsGV011</name>
    <name evidence="3" type="ORF">AsGVgp0010</name>
</gene>
<dbReference type="EMBL" id="KR584663">
    <property type="protein sequence ID" value="AKN63285.1"/>
    <property type="molecule type" value="Genomic_DNA"/>
</dbReference>
<dbReference type="SUPFAM" id="SSF57625">
    <property type="entry name" value="Invertebrate chitin-binding proteins"/>
    <property type="match status" value="1"/>
</dbReference>
<sequence>MDVLSFPTLIFLILVILKIYIFHGYKMLQRKDWFMNNICIDGYYGFAADPFECDVYYKCPEKIRFYCDVGTQYDADKSVCVPNDEVNGCYEIMRRRLLI</sequence>
<dbReference type="GO" id="GO:0005576">
    <property type="term" value="C:extracellular region"/>
    <property type="evidence" value="ECO:0007669"/>
    <property type="project" value="InterPro"/>
</dbReference>
<dbReference type="EMBL" id="AY522332">
    <property type="protein sequence ID" value="AAS82728.1"/>
    <property type="molecule type" value="Genomic_DNA"/>
</dbReference>
<dbReference type="OrthoDB" id="24819at10239"/>
<name>Q6QXC9_GVAS</name>